<feature type="binding site" evidence="6">
    <location>
        <begin position="207"/>
        <end position="209"/>
    </location>
    <ligand>
        <name>GTP</name>
        <dbReference type="ChEBI" id="CHEBI:37565"/>
    </ligand>
</feature>
<dbReference type="GO" id="GO:0046872">
    <property type="term" value="F:metal ion binding"/>
    <property type="evidence" value="ECO:0007669"/>
    <property type="project" value="UniProtKB-KW"/>
</dbReference>
<comment type="caution">
    <text evidence="9">The sequence shown here is derived from an EMBL/GenBank/DDBJ whole genome shotgun (WGS) entry which is preliminary data.</text>
</comment>
<dbReference type="PANTHER" id="PTHR10218">
    <property type="entry name" value="GTP-BINDING PROTEIN ALPHA SUBUNIT"/>
    <property type="match status" value="1"/>
</dbReference>
<feature type="binding site" evidence="6">
    <location>
        <begin position="274"/>
        <end position="277"/>
    </location>
    <ligand>
        <name>GTP</name>
        <dbReference type="ChEBI" id="CHEBI:37565"/>
    </ligand>
</feature>
<evidence type="ECO:0000256" key="8">
    <source>
        <dbReference type="SAM" id="MobiDB-lite"/>
    </source>
</evidence>
<keyword evidence="2 6" id="KW-0547">Nucleotide-binding</keyword>
<feature type="binding site" evidence="6">
    <location>
        <begin position="182"/>
        <end position="188"/>
    </location>
    <ligand>
        <name>GTP</name>
        <dbReference type="ChEBI" id="CHEBI:37565"/>
    </ligand>
</feature>
<feature type="binding site" evidence="7">
    <location>
        <position position="55"/>
    </location>
    <ligand>
        <name>Mg(2+)</name>
        <dbReference type="ChEBI" id="CHEBI:18420"/>
    </ligand>
</feature>
<dbReference type="InterPro" id="IPR001019">
    <property type="entry name" value="Gprotein_alpha_su"/>
</dbReference>
<name>A0AAD7REK9_9TELE</name>
<dbReference type="GO" id="GO:0031683">
    <property type="term" value="F:G-protein beta/gamma-subunit complex binding"/>
    <property type="evidence" value="ECO:0007669"/>
    <property type="project" value="InterPro"/>
</dbReference>
<dbReference type="GO" id="GO:0005737">
    <property type="term" value="C:cytoplasm"/>
    <property type="evidence" value="ECO:0007669"/>
    <property type="project" value="TreeGrafter"/>
</dbReference>
<dbReference type="GO" id="GO:0060158">
    <property type="term" value="P:phospholipase C-activating dopamine receptor signaling pathway"/>
    <property type="evidence" value="ECO:0007669"/>
    <property type="project" value="TreeGrafter"/>
</dbReference>
<dbReference type="Gene3D" id="3.40.50.300">
    <property type="entry name" value="P-loop containing nucleotide triphosphate hydrolases"/>
    <property type="match status" value="1"/>
</dbReference>
<dbReference type="GO" id="GO:0005525">
    <property type="term" value="F:GTP binding"/>
    <property type="evidence" value="ECO:0007669"/>
    <property type="project" value="UniProtKB-KW"/>
</dbReference>
<feature type="binding site" evidence="6">
    <location>
        <position position="335"/>
    </location>
    <ligand>
        <name>GTP</name>
        <dbReference type="ChEBI" id="CHEBI:37565"/>
    </ligand>
</feature>
<evidence type="ECO:0000256" key="3">
    <source>
        <dbReference type="ARBA" id="ARBA00022842"/>
    </source>
</evidence>
<dbReference type="AlphaFoldDB" id="A0AAD7REK9"/>
<dbReference type="FunFam" id="3.40.50.300:FF:000692">
    <property type="entry name" value="Guanine nucleotide-binding protein subunit alpha"/>
    <property type="match status" value="1"/>
</dbReference>
<dbReference type="Gene3D" id="1.10.400.10">
    <property type="entry name" value="GI Alpha 1, domain 2-like"/>
    <property type="match status" value="1"/>
</dbReference>
<keyword evidence="3 7" id="KW-0460">Magnesium</keyword>
<evidence type="ECO:0000256" key="7">
    <source>
        <dbReference type="PIRSR" id="PIRSR601019-2"/>
    </source>
</evidence>
<organism evidence="9 10">
    <name type="scientific">Aldrovandia affinis</name>
    <dbReference type="NCBI Taxonomy" id="143900"/>
    <lineage>
        <taxon>Eukaryota</taxon>
        <taxon>Metazoa</taxon>
        <taxon>Chordata</taxon>
        <taxon>Craniata</taxon>
        <taxon>Vertebrata</taxon>
        <taxon>Euteleostomi</taxon>
        <taxon>Actinopterygii</taxon>
        <taxon>Neopterygii</taxon>
        <taxon>Teleostei</taxon>
        <taxon>Notacanthiformes</taxon>
        <taxon>Halosauridae</taxon>
        <taxon>Aldrovandia</taxon>
    </lineage>
</organism>
<feature type="region of interest" description="Disordered" evidence="8">
    <location>
        <begin position="363"/>
        <end position="399"/>
    </location>
</feature>
<evidence type="ECO:0000256" key="1">
    <source>
        <dbReference type="ARBA" id="ARBA00022723"/>
    </source>
</evidence>
<dbReference type="CDD" id="cd00066">
    <property type="entry name" value="G-alpha"/>
    <property type="match status" value="1"/>
</dbReference>
<evidence type="ECO:0000256" key="5">
    <source>
        <dbReference type="ARBA" id="ARBA00023224"/>
    </source>
</evidence>
<evidence type="ECO:0000313" key="9">
    <source>
        <dbReference type="EMBL" id="KAJ8378558.1"/>
    </source>
</evidence>
<dbReference type="GO" id="GO:0001664">
    <property type="term" value="F:G protein-coupled receptor binding"/>
    <property type="evidence" value="ECO:0007669"/>
    <property type="project" value="TreeGrafter"/>
</dbReference>
<keyword evidence="4 6" id="KW-0342">GTP-binding</keyword>
<feature type="binding site" evidence="7">
    <location>
        <position position="188"/>
    </location>
    <ligand>
        <name>Mg(2+)</name>
        <dbReference type="ChEBI" id="CHEBI:18420"/>
    </ligand>
</feature>
<dbReference type="SMART" id="SM00275">
    <property type="entry name" value="G_alpha"/>
    <property type="match status" value="1"/>
</dbReference>
<evidence type="ECO:0000256" key="2">
    <source>
        <dbReference type="ARBA" id="ARBA00022741"/>
    </source>
</evidence>
<reference evidence="9" key="1">
    <citation type="journal article" date="2023" name="Science">
        <title>Genome structures resolve the early diversification of teleost fishes.</title>
        <authorList>
            <person name="Parey E."/>
            <person name="Louis A."/>
            <person name="Montfort J."/>
            <person name="Bouchez O."/>
            <person name="Roques C."/>
            <person name="Iampietro C."/>
            <person name="Lluch J."/>
            <person name="Castinel A."/>
            <person name="Donnadieu C."/>
            <person name="Desvignes T."/>
            <person name="Floi Bucao C."/>
            <person name="Jouanno E."/>
            <person name="Wen M."/>
            <person name="Mejri S."/>
            <person name="Dirks R."/>
            <person name="Jansen H."/>
            <person name="Henkel C."/>
            <person name="Chen W.J."/>
            <person name="Zahm M."/>
            <person name="Cabau C."/>
            <person name="Klopp C."/>
            <person name="Thompson A.W."/>
            <person name="Robinson-Rechavi M."/>
            <person name="Braasch I."/>
            <person name="Lecointre G."/>
            <person name="Bobe J."/>
            <person name="Postlethwait J.H."/>
            <person name="Berthelot C."/>
            <person name="Roest Crollius H."/>
            <person name="Guiguen Y."/>
        </authorList>
    </citation>
    <scope>NUCLEOTIDE SEQUENCE</scope>
    <source>
        <strain evidence="9">NC1722</strain>
    </source>
</reference>
<feature type="binding site" evidence="6">
    <location>
        <begin position="157"/>
        <end position="158"/>
    </location>
    <ligand>
        <name>GTP</name>
        <dbReference type="ChEBI" id="CHEBI:37565"/>
    </ligand>
</feature>
<dbReference type="Pfam" id="PF00503">
    <property type="entry name" value="G-alpha"/>
    <property type="match status" value="1"/>
</dbReference>
<evidence type="ECO:0000256" key="6">
    <source>
        <dbReference type="PIRSR" id="PIRSR601019-1"/>
    </source>
</evidence>
<keyword evidence="5" id="KW-0807">Transducer</keyword>
<dbReference type="SUPFAM" id="SSF47895">
    <property type="entry name" value="Transducin (alpha subunit), insertion domain"/>
    <property type="match status" value="1"/>
</dbReference>
<keyword evidence="1 7" id="KW-0479">Metal-binding</keyword>
<dbReference type="GO" id="GO:0005834">
    <property type="term" value="C:heterotrimeric G-protein complex"/>
    <property type="evidence" value="ECO:0007669"/>
    <property type="project" value="TreeGrafter"/>
</dbReference>
<dbReference type="PANTHER" id="PTHR10218:SF217">
    <property type="entry name" value="GUANINE NUCLEOTIDE-BINDING PROTEIN SUBUNIT ALPHA-15"/>
    <property type="match status" value="1"/>
</dbReference>
<protein>
    <submittedName>
        <fullName evidence="9">Uncharacterized protein</fullName>
    </submittedName>
</protein>
<dbReference type="PROSITE" id="PS51882">
    <property type="entry name" value="G_ALPHA"/>
    <property type="match status" value="1"/>
</dbReference>
<dbReference type="InterPro" id="IPR011025">
    <property type="entry name" value="GproteinA_insert"/>
</dbReference>
<dbReference type="PRINTS" id="PR00318">
    <property type="entry name" value="GPROTEINA"/>
</dbReference>
<dbReference type="Proteomes" id="UP001221898">
    <property type="component" value="Unassembled WGS sequence"/>
</dbReference>
<dbReference type="SUPFAM" id="SSF52540">
    <property type="entry name" value="P-loop containing nucleoside triphosphate hydrolases"/>
    <property type="match status" value="1"/>
</dbReference>
<proteinExistence type="predicted"/>
<dbReference type="GO" id="GO:0007188">
    <property type="term" value="P:adenylate cyclase-modulating G protein-coupled receptor signaling pathway"/>
    <property type="evidence" value="ECO:0007669"/>
    <property type="project" value="TreeGrafter"/>
</dbReference>
<evidence type="ECO:0000256" key="4">
    <source>
        <dbReference type="ARBA" id="ARBA00023134"/>
    </source>
</evidence>
<accession>A0AAD7REK9</accession>
<evidence type="ECO:0000313" key="10">
    <source>
        <dbReference type="Proteomes" id="UP001221898"/>
    </source>
</evidence>
<gene>
    <name evidence="9" type="ORF">AAFF_G00238630</name>
</gene>
<sequence>MEGFRRWCRRTLVCGLTEQERKAIAVDREIELSLRLDWGRMQQIFLYGPSLSGKTTFLKQMRIIHGEGYSEEQRLAFAKLIFQNIFTAIKALANAMTALNIPYTHPENQMYAQWIQDVETLQVTKLEPRHTEAIRRLWADPGLRTCYSRRREYQLLDSTEYYMSNLDRIAAPDFIPNNQDVLRVQVPTEHVSEWCFTVGQYSIGMVDTQYMGRQFWRWICDITSIIYVVSIGEYDQQLDGWMEYRNRMEEYRDGFHRLVNCRYLRCFPFVLFLNKMDILADKIQTSDLQTYYPEFTGKKGDAEAAMNFIRTLFLPLPETWERGERGPVYGHFTCAIDAHNIRQVFDDVKNTVSDRLPAAAQARLTSDPPTPQPNPPHPAPTSIPIPLLTTAGTRFGPPY</sequence>
<dbReference type="FunFam" id="1.10.400.10:FF:000002">
    <property type="entry name" value="guanine nucleotide-binding protein G(Q) subunit alpha"/>
    <property type="match status" value="1"/>
</dbReference>
<feature type="compositionally biased region" description="Pro residues" evidence="8">
    <location>
        <begin position="368"/>
        <end position="383"/>
    </location>
</feature>
<keyword evidence="10" id="KW-1185">Reference proteome</keyword>
<dbReference type="InterPro" id="IPR027417">
    <property type="entry name" value="P-loop_NTPase"/>
</dbReference>
<dbReference type="EMBL" id="JAINUG010000317">
    <property type="protein sequence ID" value="KAJ8378558.1"/>
    <property type="molecule type" value="Genomic_DNA"/>
</dbReference>
<dbReference type="GO" id="GO:0003924">
    <property type="term" value="F:GTPase activity"/>
    <property type="evidence" value="ECO:0007669"/>
    <property type="project" value="InterPro"/>
</dbReference>